<dbReference type="PANTHER" id="PTHR45842">
    <property type="entry name" value="SYNAPTIC ADHESION-LIKE MOLECULE SALM"/>
    <property type="match status" value="1"/>
</dbReference>
<protein>
    <submittedName>
        <fullName evidence="3">Uncharacterized protein</fullName>
    </submittedName>
</protein>
<dbReference type="Pfam" id="PF13855">
    <property type="entry name" value="LRR_8"/>
    <property type="match status" value="1"/>
</dbReference>
<dbReference type="AlphaFoldDB" id="A0AAE0YJF3"/>
<dbReference type="EMBL" id="JAWDGP010006114">
    <property type="protein sequence ID" value="KAK3746900.1"/>
    <property type="molecule type" value="Genomic_DNA"/>
</dbReference>
<reference evidence="3" key="1">
    <citation type="journal article" date="2023" name="G3 (Bethesda)">
        <title>A reference genome for the long-term kleptoplast-retaining sea slug Elysia crispata morphotype clarki.</title>
        <authorList>
            <person name="Eastman K.E."/>
            <person name="Pendleton A.L."/>
            <person name="Shaikh M.A."/>
            <person name="Suttiyut T."/>
            <person name="Ogas R."/>
            <person name="Tomko P."/>
            <person name="Gavelis G."/>
            <person name="Widhalm J.R."/>
            <person name="Wisecaver J.H."/>
        </authorList>
    </citation>
    <scope>NUCLEOTIDE SEQUENCE</scope>
    <source>
        <strain evidence="3">ECLA1</strain>
    </source>
</reference>
<feature type="compositionally biased region" description="Polar residues" evidence="2">
    <location>
        <begin position="475"/>
        <end position="486"/>
    </location>
</feature>
<feature type="region of interest" description="Disordered" evidence="2">
    <location>
        <begin position="453"/>
        <end position="489"/>
    </location>
</feature>
<dbReference type="SUPFAM" id="SSF52058">
    <property type="entry name" value="L domain-like"/>
    <property type="match status" value="1"/>
</dbReference>
<evidence type="ECO:0000313" key="4">
    <source>
        <dbReference type="Proteomes" id="UP001283361"/>
    </source>
</evidence>
<dbReference type="InterPro" id="IPR032675">
    <property type="entry name" value="LRR_dom_sf"/>
</dbReference>
<dbReference type="InterPro" id="IPR001611">
    <property type="entry name" value="Leu-rich_rpt"/>
</dbReference>
<evidence type="ECO:0000313" key="3">
    <source>
        <dbReference type="EMBL" id="KAK3746900.1"/>
    </source>
</evidence>
<evidence type="ECO:0000256" key="1">
    <source>
        <dbReference type="ARBA" id="ARBA00022729"/>
    </source>
</evidence>
<gene>
    <name evidence="3" type="ORF">RRG08_030311</name>
</gene>
<sequence length="615" mass="67227">MQLECEDLHLLEFPPMEDFIATTYKLNGNSFSRVTNTTFPPGMAKEIHILRNDIPMVVDASAFHSISSSLVVLKLQNVDFEFDKVFEPLVGLETLNSLEIGNTRRSRNLTVPFLDKETMNRLIRLEVVNSGVVNVQPEALDSEFRRLRHLSFNHNKLHFIPDGIKSVLNRPKLQSLDLSHNLLGTLVQEWFPSGCTLSYLDLAYNNITFVHLRALDKCQQLRRLVLKGNSGLLYISPSVFLSNCHIEPRMDIDVQHSGIRNVEFALRSCVKAVFYSNTSVPCTCRYMSFIRCQAAKGLIGGCTRRNGQYLPNSDAINENSCDLDERYTPQPMPEAGDSLASLKDWGDCQIFDTTTFSSNPSIITSSTTIPSEASILADTADSTYTLYTSSSIAIPNLTVTSAVETPDITFPSAAITTSTDSSSATSATSTFTVPNTFPSISVFISTDSTTVQPQTGSASNYTTETTTTLSPTVSVQMSGPNANNRDTFLPSKETKIPVATSSVSSSASISFAAEKLSSADSLNANFSEWEIETNAPLDWATTKNESSDGSLDSKDRMAETNLTVNPLSSGEIEEVEPENQVSHSGSPWTRGNSLLWTTCVALGAKLLPQLMVASG</sequence>
<keyword evidence="1" id="KW-0732">Signal</keyword>
<accession>A0AAE0YJF3</accession>
<dbReference type="Gene3D" id="3.80.10.10">
    <property type="entry name" value="Ribonuclease Inhibitor"/>
    <property type="match status" value="1"/>
</dbReference>
<feature type="compositionally biased region" description="Low complexity" evidence="2">
    <location>
        <begin position="455"/>
        <end position="474"/>
    </location>
</feature>
<organism evidence="3 4">
    <name type="scientific">Elysia crispata</name>
    <name type="common">lettuce slug</name>
    <dbReference type="NCBI Taxonomy" id="231223"/>
    <lineage>
        <taxon>Eukaryota</taxon>
        <taxon>Metazoa</taxon>
        <taxon>Spiralia</taxon>
        <taxon>Lophotrochozoa</taxon>
        <taxon>Mollusca</taxon>
        <taxon>Gastropoda</taxon>
        <taxon>Heterobranchia</taxon>
        <taxon>Euthyneura</taxon>
        <taxon>Panpulmonata</taxon>
        <taxon>Sacoglossa</taxon>
        <taxon>Placobranchoidea</taxon>
        <taxon>Plakobranchidae</taxon>
        <taxon>Elysia</taxon>
    </lineage>
</organism>
<proteinExistence type="predicted"/>
<keyword evidence="4" id="KW-1185">Reference proteome</keyword>
<name>A0AAE0YJF3_9GAST</name>
<evidence type="ECO:0000256" key="2">
    <source>
        <dbReference type="SAM" id="MobiDB-lite"/>
    </source>
</evidence>
<dbReference type="InterPro" id="IPR050467">
    <property type="entry name" value="LRFN"/>
</dbReference>
<dbReference type="Proteomes" id="UP001283361">
    <property type="component" value="Unassembled WGS sequence"/>
</dbReference>
<comment type="caution">
    <text evidence="3">The sequence shown here is derived from an EMBL/GenBank/DDBJ whole genome shotgun (WGS) entry which is preliminary data.</text>
</comment>